<dbReference type="EMBL" id="CP163431">
    <property type="protein sequence ID" value="XDQ02141.1"/>
    <property type="molecule type" value="Genomic_DNA"/>
</dbReference>
<accession>A0AB39MAM5</accession>
<evidence type="ECO:0000256" key="1">
    <source>
        <dbReference type="SAM" id="MobiDB-lite"/>
    </source>
</evidence>
<reference evidence="2" key="1">
    <citation type="submission" date="2024-07" db="EMBL/GenBank/DDBJ databases">
        <authorList>
            <person name="Yu S.T."/>
        </authorList>
    </citation>
    <scope>NUCLEOTIDE SEQUENCE</scope>
    <source>
        <strain evidence="2">R08</strain>
    </source>
</reference>
<feature type="compositionally biased region" description="Basic and acidic residues" evidence="1">
    <location>
        <begin position="57"/>
        <end position="74"/>
    </location>
</feature>
<sequence>MSNSSTAPPLIPHTVWLARGRHVGDDDAADVVRRQLQRLKDREVIDDHLEPDEDQDRDAGPTQDHEPVRDPRDRVFEARWRVEGTVTVRARLTLPHVPEPGTGSTSAAADSAEGQEWILVAEAERGWDLRWPSPATMFWPEDADAGWDHVTVPGLRFRQVNPLPSDEKELRRLFRSCAQDGWSVHVVVHEAMTPDALGRLPLARMLPASLQDRVVEHRATPDQLRSVNWALLREFDFQVPRGGAVVLPTSPVADSYDVREFSVRSVFLDGSEPTELIDVLCRYAASERPLPEGAEAAVTALREQWSLMTMDEELARERRLVAMYAEALEAMTKSRDLYRESADRANEALAALRESGGAAVPGAPPLSGGSPFQRTFGRLRDATKGLRPSVPTEEERGDPPTEDGWSAEER</sequence>
<feature type="region of interest" description="Disordered" evidence="1">
    <location>
        <begin position="40"/>
        <end position="74"/>
    </location>
</feature>
<feature type="region of interest" description="Disordered" evidence="1">
    <location>
        <begin position="356"/>
        <end position="410"/>
    </location>
</feature>
<name>A0AB39MAM5_9ACTN</name>
<dbReference type="AlphaFoldDB" id="A0AB39MAM5"/>
<gene>
    <name evidence="2" type="ORF">AB5J58_18900</name>
</gene>
<proteinExistence type="predicted"/>
<protein>
    <submittedName>
        <fullName evidence="2">Uncharacterized protein</fullName>
    </submittedName>
</protein>
<dbReference type="RefSeq" id="WP_369188337.1">
    <property type="nucleotide sequence ID" value="NZ_CP163431.1"/>
</dbReference>
<organism evidence="2">
    <name type="scientific">Streptomyces sp. R08</name>
    <dbReference type="NCBI Taxonomy" id="3238624"/>
    <lineage>
        <taxon>Bacteria</taxon>
        <taxon>Bacillati</taxon>
        <taxon>Actinomycetota</taxon>
        <taxon>Actinomycetes</taxon>
        <taxon>Kitasatosporales</taxon>
        <taxon>Streptomycetaceae</taxon>
        <taxon>Streptomyces</taxon>
    </lineage>
</organism>
<evidence type="ECO:0000313" key="2">
    <source>
        <dbReference type="EMBL" id="XDQ02141.1"/>
    </source>
</evidence>